<dbReference type="Gene3D" id="1.10.600.10">
    <property type="entry name" value="Farnesyl Diphosphate Synthase"/>
    <property type="match status" value="1"/>
</dbReference>
<protein>
    <submittedName>
        <fullName evidence="1">Phytoene synthase</fullName>
    </submittedName>
</protein>
<dbReference type="OrthoDB" id="9814909at2"/>
<dbReference type="GO" id="GO:0016765">
    <property type="term" value="F:transferase activity, transferring alkyl or aryl (other than methyl) groups"/>
    <property type="evidence" value="ECO:0007669"/>
    <property type="project" value="UniProtKB-ARBA"/>
</dbReference>
<dbReference type="InterPro" id="IPR008949">
    <property type="entry name" value="Isoprenoid_synthase_dom_sf"/>
</dbReference>
<comment type="caution">
    <text evidence="1">The sequence shown here is derived from an EMBL/GenBank/DDBJ whole genome shotgun (WGS) entry which is preliminary data.</text>
</comment>
<dbReference type="Pfam" id="PF00494">
    <property type="entry name" value="SQS_PSY"/>
    <property type="match status" value="1"/>
</dbReference>
<dbReference type="InterPro" id="IPR002060">
    <property type="entry name" value="Squ/phyt_synthse"/>
</dbReference>
<evidence type="ECO:0000313" key="1">
    <source>
        <dbReference type="EMBL" id="RED51049.1"/>
    </source>
</evidence>
<name>A0A3D9HNJ7_9PROT</name>
<dbReference type="RefSeq" id="WP_115936829.1">
    <property type="nucleotide sequence ID" value="NZ_QRDW01000004.1"/>
</dbReference>
<sequence>MPEKNLLTACAQIAREKDKDRFLVALTAPASAQEYLFALIAFNHEIAKTRDSVSETMLGQIRLQWWREAIAECYEGKPRRHEVVQPMHEAISTCKLSRPLLEGLIDAREKDLSDSEPADIDALILYARNTGGILNELFAEALGCSEEVSKRAARQIGTAWALVGTMRALPFTLRQKQILIPTDLLEKYGVDRQDLLELRNPDTLKPAVREICQEATGLIRQVRKERSKIESKALPALHLASFAESYLGQLEKAGYDTYSPLLAQPSSLRNLKLIVRHLLRRF</sequence>
<dbReference type="EMBL" id="QRDW01000004">
    <property type="protein sequence ID" value="RED51049.1"/>
    <property type="molecule type" value="Genomic_DNA"/>
</dbReference>
<gene>
    <name evidence="1" type="ORF">DFP90_104327</name>
</gene>
<dbReference type="AlphaFoldDB" id="A0A3D9HNJ7"/>
<proteinExistence type="predicted"/>
<dbReference type="PANTHER" id="PTHR31480">
    <property type="entry name" value="BIFUNCTIONAL LYCOPENE CYCLASE/PHYTOENE SYNTHASE"/>
    <property type="match status" value="1"/>
</dbReference>
<reference evidence="1 2" key="1">
    <citation type="submission" date="2018-07" db="EMBL/GenBank/DDBJ databases">
        <title>Genomic Encyclopedia of Type Strains, Phase III (KMG-III): the genomes of soil and plant-associated and newly described type strains.</title>
        <authorList>
            <person name="Whitman W."/>
        </authorList>
    </citation>
    <scope>NUCLEOTIDE SEQUENCE [LARGE SCALE GENOMIC DNA]</scope>
    <source>
        <strain evidence="1 2">CECT 8488</strain>
    </source>
</reference>
<accession>A0A3D9HNJ7</accession>
<organism evidence="1 2">
    <name type="scientific">Aestuariispira insulae</name>
    <dbReference type="NCBI Taxonomy" id="1461337"/>
    <lineage>
        <taxon>Bacteria</taxon>
        <taxon>Pseudomonadati</taxon>
        <taxon>Pseudomonadota</taxon>
        <taxon>Alphaproteobacteria</taxon>
        <taxon>Rhodospirillales</taxon>
        <taxon>Kiloniellaceae</taxon>
        <taxon>Aestuariispira</taxon>
    </lineage>
</organism>
<dbReference type="SUPFAM" id="SSF48576">
    <property type="entry name" value="Terpenoid synthases"/>
    <property type="match status" value="1"/>
</dbReference>
<dbReference type="Proteomes" id="UP000256845">
    <property type="component" value="Unassembled WGS sequence"/>
</dbReference>
<keyword evidence="2" id="KW-1185">Reference proteome</keyword>
<evidence type="ECO:0000313" key="2">
    <source>
        <dbReference type="Proteomes" id="UP000256845"/>
    </source>
</evidence>